<feature type="compositionally biased region" description="Polar residues" evidence="5">
    <location>
        <begin position="830"/>
        <end position="847"/>
    </location>
</feature>
<evidence type="ECO:0000256" key="5">
    <source>
        <dbReference type="SAM" id="MobiDB-lite"/>
    </source>
</evidence>
<dbReference type="SUPFAM" id="SSF117281">
    <property type="entry name" value="Kelch motif"/>
    <property type="match status" value="1"/>
</dbReference>
<evidence type="ECO:0000313" key="7">
    <source>
        <dbReference type="Proteomes" id="UP000675881"/>
    </source>
</evidence>
<feature type="compositionally biased region" description="Acidic residues" evidence="5">
    <location>
        <begin position="820"/>
        <end position="829"/>
    </location>
</feature>
<dbReference type="InterPro" id="IPR013783">
    <property type="entry name" value="Ig-like_fold"/>
</dbReference>
<keyword evidence="3" id="KW-0677">Repeat</keyword>
<dbReference type="PANTHER" id="PTHR46003:SF1">
    <property type="entry name" value="HOST CELL FACTOR"/>
    <property type="match status" value="1"/>
</dbReference>
<organism evidence="6 7">
    <name type="scientific">Lepeophtheirus salmonis</name>
    <name type="common">Salmon louse</name>
    <name type="synonym">Caligus salmonis</name>
    <dbReference type="NCBI Taxonomy" id="72036"/>
    <lineage>
        <taxon>Eukaryota</taxon>
        <taxon>Metazoa</taxon>
        <taxon>Ecdysozoa</taxon>
        <taxon>Arthropoda</taxon>
        <taxon>Crustacea</taxon>
        <taxon>Multicrustacea</taxon>
        <taxon>Hexanauplia</taxon>
        <taxon>Copepoda</taxon>
        <taxon>Siphonostomatoida</taxon>
        <taxon>Caligidae</taxon>
        <taxon>Lepeophtheirus</taxon>
    </lineage>
</organism>
<dbReference type="GO" id="GO:0035097">
    <property type="term" value="C:histone methyltransferase complex"/>
    <property type="evidence" value="ECO:0007669"/>
    <property type="project" value="TreeGrafter"/>
</dbReference>
<dbReference type="InterPro" id="IPR015915">
    <property type="entry name" value="Kelch-typ_b-propeller"/>
</dbReference>
<evidence type="ECO:0000256" key="4">
    <source>
        <dbReference type="ARBA" id="ARBA00023242"/>
    </source>
</evidence>
<dbReference type="PROSITE" id="PS50853">
    <property type="entry name" value="FN3"/>
    <property type="match status" value="1"/>
</dbReference>
<gene>
    <name evidence="6" type="ORF">LSAA_4288</name>
</gene>
<name>A0A7R8H2D7_LEPSM</name>
<dbReference type="InterPro" id="IPR003961">
    <property type="entry name" value="FN3_dom"/>
</dbReference>
<dbReference type="InterPro" id="IPR059124">
    <property type="entry name" value="Kelch_HCF"/>
</dbReference>
<dbReference type="InterPro" id="IPR043536">
    <property type="entry name" value="HCF1/2"/>
</dbReference>
<evidence type="ECO:0000256" key="2">
    <source>
        <dbReference type="ARBA" id="ARBA00022441"/>
    </source>
</evidence>
<keyword evidence="7" id="KW-1185">Reference proteome</keyword>
<dbReference type="PANTHER" id="PTHR46003">
    <property type="entry name" value="HOST CELL FACTOR"/>
    <property type="match status" value="1"/>
</dbReference>
<evidence type="ECO:0000256" key="3">
    <source>
        <dbReference type="ARBA" id="ARBA00022737"/>
    </source>
</evidence>
<dbReference type="InterPro" id="IPR036116">
    <property type="entry name" value="FN3_sf"/>
</dbReference>
<feature type="compositionally biased region" description="Acidic residues" evidence="5">
    <location>
        <begin position="900"/>
        <end position="915"/>
    </location>
</feature>
<dbReference type="GO" id="GO:0006338">
    <property type="term" value="P:chromatin remodeling"/>
    <property type="evidence" value="ECO:0007669"/>
    <property type="project" value="TreeGrafter"/>
</dbReference>
<feature type="compositionally biased region" description="Basic and acidic residues" evidence="5">
    <location>
        <begin position="791"/>
        <end position="813"/>
    </location>
</feature>
<dbReference type="Proteomes" id="UP000675881">
    <property type="component" value="Chromosome 13"/>
</dbReference>
<keyword evidence="2" id="KW-0880">Kelch repeat</keyword>
<comment type="subcellular location">
    <subcellularLocation>
        <location evidence="1">Nucleus</location>
    </subcellularLocation>
</comment>
<keyword evidence="4" id="KW-0539">Nucleus</keyword>
<dbReference type="Pfam" id="PF13854">
    <property type="entry name" value="Kelch_HCF"/>
    <property type="match status" value="1"/>
</dbReference>
<dbReference type="Gene3D" id="2.60.40.10">
    <property type="entry name" value="Immunoglobulins"/>
    <property type="match status" value="2"/>
</dbReference>
<reference evidence="6" key="1">
    <citation type="submission" date="2021-02" db="EMBL/GenBank/DDBJ databases">
        <authorList>
            <person name="Bekaert M."/>
        </authorList>
    </citation>
    <scope>NUCLEOTIDE SEQUENCE</scope>
    <source>
        <strain evidence="6">IoA-00</strain>
    </source>
</reference>
<feature type="compositionally biased region" description="Low complexity" evidence="5">
    <location>
        <begin position="743"/>
        <end position="752"/>
    </location>
</feature>
<feature type="compositionally biased region" description="Basic and acidic residues" evidence="5">
    <location>
        <begin position="727"/>
        <end position="740"/>
    </location>
</feature>
<dbReference type="GO" id="GO:0003713">
    <property type="term" value="F:transcription coactivator activity"/>
    <property type="evidence" value="ECO:0007669"/>
    <property type="project" value="TreeGrafter"/>
</dbReference>
<feature type="compositionally biased region" description="Basic and acidic residues" evidence="5">
    <location>
        <begin position="880"/>
        <end position="897"/>
    </location>
</feature>
<proteinExistence type="predicted"/>
<protein>
    <submittedName>
        <fullName evidence="6">HCFC</fullName>
    </submittedName>
</protein>
<feature type="compositionally biased region" description="Basic and acidic residues" evidence="5">
    <location>
        <begin position="848"/>
        <end position="858"/>
    </location>
</feature>
<feature type="region of interest" description="Disordered" evidence="5">
    <location>
        <begin position="617"/>
        <end position="639"/>
    </location>
</feature>
<feature type="compositionally biased region" description="Polar residues" evidence="5">
    <location>
        <begin position="859"/>
        <end position="879"/>
    </location>
</feature>
<evidence type="ECO:0000313" key="6">
    <source>
        <dbReference type="EMBL" id="CAF2826526.1"/>
    </source>
</evidence>
<dbReference type="EMBL" id="HG994592">
    <property type="protein sequence ID" value="CAF2826526.1"/>
    <property type="molecule type" value="Genomic_DNA"/>
</dbReference>
<sequence length="1602" mass="172388">MTWDIPSCYGTPPPPRESHSAVAYCDKDGNNPKLIIFGGMSGCRLGDLWILHIDTMTWNKPIVGGIAPLPRSLHSATLIGHRMFVFGGWVPLVMDDVSTHEKEWKCTNNLTSLNLETLQWEVLSLDVFDDAVPRARAGHCAVSINNRLWIWSGRDGYRKAWNNQAAFQLVRASTNSLEVLLGITSIGRCLLASDSKYDMPPTTTTASSTATAAASTPSAGIISTTAAPQLPTHPVLPTQPAPISPSMISPIKTQAPTIIRMASTPGLPTTPLPAGTPGTIVRPAGGNIVRVRTPVGASPGQIKVVSSQGQLIKQATTVSNAGAGAQAIKVLQQPVRLASPAGGTLLKTGTTLTSPGGKQIILQKQGVGGTQPQIVTLVKTSQGMQVATMPKASIVQGKSGTQQIIQTQAGKGIPQGATIVKLVNTQGGAGQTAKIVTNMKTLGTNVMTVAKTWRSFPVSGGKQTIVINKPGGIGTLKGPHGQQIIVVTTSGGIKIYQPLQRHKLEVSYRNKPITIAVSGHGGAMGKTVTLAGKHGTVTTAGSQILSTSSGQILAVPAQGMIQSSGISTQQSVSLAGKPVTVQMSSGQKTLTLVQAPGSGAQQIFYCNNYVSSSHPPVNIGSTSSSELQPSTSISTDGPVSSDEALAALAAEAGLMDTSSVPVSSNAVEEASSERGRIALQLSDGTILDPNTVVTILYVESSIVEFLDESDLMLQTQVDGDPGEIEDDQSKEKQSEEEMKKQQKSLLKLQKSLRPLTRKATTKEAAVKEGEEESPSPLSVPSPPPSSSSCSESERKNKESKEESEKSVDKEMKDMTSPSTTEEDHEEDAMETTSNLEPESESNETTTASRERQLTRKSENITPSEKNSDGASNDSPPQENESIKKDYEEVTVKIEKIFSDPQDEASDESMEEEGSEPCDPLPAYPKVDALATAVAAAPQTSISLPTTPVTTAVSTTAADMDGASALAALASAVPTNVKKDLSVENGSIGTAGASSNGTPIKPVTVFLERSTDIDVEGDGNTLKKVELQPGTAYKFRVAGINACGRGMWSEVSAFKTCLPGFPGAPSAIKISKSADGAHLSWEPPSASTGDIIEYSVYLAVKSATTSSQGDTKTVSSSPSQLAFVRNCCQKRTKKDMDQQPKSGGSKMQVALHSPVDELLLKGRQEIQQIKHYISPKKITDCVGSEVLWWKWFSLLVLDHWIYDGIIVLCMSGILSDYYEAFWGMPFARMRKAGSLILHGVGGSLLLWTYGQCYGVSDSFITFSGAYFGIWKWYQVQIERESPYIFEFPWLQIPKKSLIRSEFPSLLKHSVIDVLSHLRFCVPLSIALFDQIQHLILNSYLTEPTSFSLHHLLPAMEPKHNIPLLRHLACQDFALSANTSPSRRTTFFTLSQPGGHPYNWNSIRTQCEVAINDFTESLLKITNPKKESPPQIQSPQPISDLRMRRLVNPPVPKSTPALEKKDKITSLTAIPDAVRVRSVFAQHSETLMWIIEGLSSLIAHSVKEDRYGVVQKDLSNVLSLFFNLQQVIERHKGMAVNARKNKSETKDSHIKNSLRNTLKKCLYRITIAYKDNISDIPGLVHRASAKNEEFSRIYGIIPSAANQH</sequence>
<feature type="region of interest" description="Disordered" evidence="5">
    <location>
        <begin position="717"/>
        <end position="921"/>
    </location>
</feature>
<evidence type="ECO:0000256" key="1">
    <source>
        <dbReference type="ARBA" id="ARBA00004123"/>
    </source>
</evidence>
<dbReference type="Pfam" id="PF09531">
    <property type="entry name" value="Ndc1_Nup"/>
    <property type="match status" value="2"/>
</dbReference>
<dbReference type="InterPro" id="IPR019049">
    <property type="entry name" value="Nucleoporin_prot_Ndc1/Nup"/>
</dbReference>
<dbReference type="Gene3D" id="2.120.10.80">
    <property type="entry name" value="Kelch-type beta propeller"/>
    <property type="match status" value="1"/>
</dbReference>
<dbReference type="OrthoDB" id="10001928at2759"/>
<dbReference type="CDD" id="cd00063">
    <property type="entry name" value="FN3"/>
    <property type="match status" value="2"/>
</dbReference>
<dbReference type="SUPFAM" id="SSF49265">
    <property type="entry name" value="Fibronectin type III"/>
    <property type="match status" value="1"/>
</dbReference>
<feature type="compositionally biased region" description="Low complexity" evidence="5">
    <location>
        <begin position="621"/>
        <end position="635"/>
    </location>
</feature>
<accession>A0A7R8H2D7</accession>